<organism evidence="7 8">
    <name type="scientific">Caerostris darwini</name>
    <dbReference type="NCBI Taxonomy" id="1538125"/>
    <lineage>
        <taxon>Eukaryota</taxon>
        <taxon>Metazoa</taxon>
        <taxon>Ecdysozoa</taxon>
        <taxon>Arthropoda</taxon>
        <taxon>Chelicerata</taxon>
        <taxon>Arachnida</taxon>
        <taxon>Araneae</taxon>
        <taxon>Araneomorphae</taxon>
        <taxon>Entelegynae</taxon>
        <taxon>Araneoidea</taxon>
        <taxon>Araneidae</taxon>
        <taxon>Caerostris</taxon>
    </lineage>
</organism>
<keyword evidence="4" id="KW-0966">Cell projection</keyword>
<evidence type="ECO:0000259" key="6">
    <source>
        <dbReference type="Pfam" id="PF10629"/>
    </source>
</evidence>
<dbReference type="EMBL" id="BPLQ01004437">
    <property type="protein sequence ID" value="GIY08078.1"/>
    <property type="molecule type" value="Genomic_DNA"/>
</dbReference>
<dbReference type="GO" id="GO:0005930">
    <property type="term" value="C:axoneme"/>
    <property type="evidence" value="ECO:0007669"/>
    <property type="project" value="UniProtKB-SubCell"/>
</dbReference>
<keyword evidence="3" id="KW-0206">Cytoskeleton</keyword>
<protein>
    <recommendedName>
        <fullName evidence="6">Ciliary microtubule inner protein 2A-C-like domain-containing protein</fullName>
    </recommendedName>
</protein>
<evidence type="ECO:0000313" key="8">
    <source>
        <dbReference type="Proteomes" id="UP001054837"/>
    </source>
</evidence>
<evidence type="ECO:0000256" key="2">
    <source>
        <dbReference type="ARBA" id="ARBA00022490"/>
    </source>
</evidence>
<name>A0AAV4QDH5_9ARAC</name>
<proteinExistence type="inferred from homology"/>
<comment type="similarity">
    <text evidence="5">Belongs to the CIMIP2 family.</text>
</comment>
<dbReference type="Proteomes" id="UP001054837">
    <property type="component" value="Unassembled WGS sequence"/>
</dbReference>
<gene>
    <name evidence="7" type="primary">AVEN_2704_1</name>
    <name evidence="7" type="ORF">CDAR_90801</name>
</gene>
<sequence>MSYYRNPHTHLRVPEPHFIPGYTGFCPNMPDKIGITYPWATHEVMHEQPDISMRLSAMKPPRYLYAFQVPGKDFRGDRKGGTSTTRGVCGCSTYTPKITHQHEVHVDCTGDKSDRSTGDQGSVPEMVDDFFITQKKIFCKIIDGVKKGKDRGQQDHNHGPSCPPTVSCKKVPCE</sequence>
<evidence type="ECO:0000256" key="3">
    <source>
        <dbReference type="ARBA" id="ARBA00023212"/>
    </source>
</evidence>
<evidence type="ECO:0000256" key="4">
    <source>
        <dbReference type="ARBA" id="ARBA00023273"/>
    </source>
</evidence>
<dbReference type="InterPro" id="IPR018902">
    <property type="entry name" value="CMI2A-C-like_dom"/>
</dbReference>
<dbReference type="GO" id="GO:0015630">
    <property type="term" value="C:microtubule cytoskeleton"/>
    <property type="evidence" value="ECO:0007669"/>
    <property type="project" value="UniProtKB-ARBA"/>
</dbReference>
<accession>A0AAV4QDH5</accession>
<reference evidence="7 8" key="1">
    <citation type="submission" date="2021-06" db="EMBL/GenBank/DDBJ databases">
        <title>Caerostris darwini draft genome.</title>
        <authorList>
            <person name="Kono N."/>
            <person name="Arakawa K."/>
        </authorList>
    </citation>
    <scope>NUCLEOTIDE SEQUENCE [LARGE SCALE GENOMIC DNA]</scope>
</reference>
<evidence type="ECO:0000256" key="5">
    <source>
        <dbReference type="ARBA" id="ARBA00035661"/>
    </source>
</evidence>
<evidence type="ECO:0000256" key="1">
    <source>
        <dbReference type="ARBA" id="ARBA00004430"/>
    </source>
</evidence>
<dbReference type="Pfam" id="PF10629">
    <property type="entry name" value="CMI2B-like"/>
    <property type="match status" value="1"/>
</dbReference>
<keyword evidence="2" id="KW-0963">Cytoplasm</keyword>
<comment type="subcellular location">
    <subcellularLocation>
        <location evidence="1">Cytoplasm</location>
        <location evidence="1">Cytoskeleton</location>
        <location evidence="1">Cilium axoneme</location>
    </subcellularLocation>
</comment>
<feature type="domain" description="Ciliary microtubule inner protein 2A-C-like" evidence="6">
    <location>
        <begin position="15"/>
        <end position="48"/>
    </location>
</feature>
<evidence type="ECO:0000313" key="7">
    <source>
        <dbReference type="EMBL" id="GIY08078.1"/>
    </source>
</evidence>
<keyword evidence="8" id="KW-1185">Reference proteome</keyword>
<comment type="caution">
    <text evidence="7">The sequence shown here is derived from an EMBL/GenBank/DDBJ whole genome shotgun (WGS) entry which is preliminary data.</text>
</comment>
<dbReference type="AlphaFoldDB" id="A0AAV4QDH5"/>